<proteinExistence type="predicted"/>
<feature type="region of interest" description="Disordered" evidence="1">
    <location>
        <begin position="212"/>
        <end position="245"/>
    </location>
</feature>
<evidence type="ECO:0000313" key="3">
    <source>
        <dbReference type="Proteomes" id="UP001347796"/>
    </source>
</evidence>
<dbReference type="AlphaFoldDB" id="A0AAN8K0V4"/>
<feature type="compositionally biased region" description="Polar residues" evidence="1">
    <location>
        <begin position="212"/>
        <end position="229"/>
    </location>
</feature>
<feature type="compositionally biased region" description="Basic and acidic residues" evidence="1">
    <location>
        <begin position="230"/>
        <end position="240"/>
    </location>
</feature>
<dbReference type="EMBL" id="JAZGQO010000006">
    <property type="protein sequence ID" value="KAK6186082.1"/>
    <property type="molecule type" value="Genomic_DNA"/>
</dbReference>
<accession>A0AAN8K0V4</accession>
<evidence type="ECO:0000313" key="2">
    <source>
        <dbReference type="EMBL" id="KAK6186082.1"/>
    </source>
</evidence>
<dbReference type="Proteomes" id="UP001347796">
    <property type="component" value="Unassembled WGS sequence"/>
</dbReference>
<keyword evidence="3" id="KW-1185">Reference proteome</keyword>
<gene>
    <name evidence="2" type="ORF">SNE40_008188</name>
</gene>
<name>A0AAN8K0V4_PATCE</name>
<organism evidence="2 3">
    <name type="scientific">Patella caerulea</name>
    <name type="common">Rayed Mediterranean limpet</name>
    <dbReference type="NCBI Taxonomy" id="87958"/>
    <lineage>
        <taxon>Eukaryota</taxon>
        <taxon>Metazoa</taxon>
        <taxon>Spiralia</taxon>
        <taxon>Lophotrochozoa</taxon>
        <taxon>Mollusca</taxon>
        <taxon>Gastropoda</taxon>
        <taxon>Patellogastropoda</taxon>
        <taxon>Patelloidea</taxon>
        <taxon>Patellidae</taxon>
        <taxon>Patella</taxon>
    </lineage>
</organism>
<evidence type="ECO:0000256" key="1">
    <source>
        <dbReference type="SAM" id="MobiDB-lite"/>
    </source>
</evidence>
<sequence>MSFLAHTALDDIHPDRMTTMALGGQRPWTFGGRPKKKPAKLKTPQINTYYRQLQKCQELYERLRLDSTNNKQLFTSPFPKIQMRERTFLSLNLLPKRKKSGELPNDVDTISQKTTSSENIHRMDTDRRYCVRMTPAKLCEYLRSKGLGQPRVFTSSYVKRENETIIKPHPRPFFNLLSKNRPRKTKGHIRFNYEKDNTRVATNVDELLRSASQEDLSNHQIQRGNNSSLPKRDSKGRSENSLDGLQAALTKEERFKRIEAWLENVNNAQKEISDSESDLQANCVTLNLSSARLNDTSSEVNSVFL</sequence>
<reference evidence="2 3" key="1">
    <citation type="submission" date="2024-01" db="EMBL/GenBank/DDBJ databases">
        <title>The genome of the rayed Mediterranean limpet Patella caerulea (Linnaeus, 1758).</title>
        <authorList>
            <person name="Anh-Thu Weber A."/>
            <person name="Halstead-Nussloch G."/>
        </authorList>
    </citation>
    <scope>NUCLEOTIDE SEQUENCE [LARGE SCALE GENOMIC DNA]</scope>
    <source>
        <strain evidence="2">AATW-2023a</strain>
        <tissue evidence="2">Whole specimen</tissue>
    </source>
</reference>
<comment type="caution">
    <text evidence="2">The sequence shown here is derived from an EMBL/GenBank/DDBJ whole genome shotgun (WGS) entry which is preliminary data.</text>
</comment>
<protein>
    <submittedName>
        <fullName evidence="2">Uncharacterized protein</fullName>
    </submittedName>
</protein>